<proteinExistence type="predicted"/>
<dbReference type="InterPro" id="IPR036812">
    <property type="entry name" value="NAD(P)_OxRdtase_dom_sf"/>
</dbReference>
<dbReference type="AlphaFoldDB" id="A0A920C8Q1"/>
<protein>
    <submittedName>
        <fullName evidence="1">Uncharacterized protein</fullName>
    </submittedName>
</protein>
<reference evidence="1" key="1">
    <citation type="submission" date="2021-03" db="EMBL/GenBank/DDBJ databases">
        <title>Antimicrobial resistance genes in bacteria isolated from Japanese honey, and their potential for conferring macrolide and lincosamide resistance in the American foulbrood pathogen Paenibacillus larvae.</title>
        <authorList>
            <person name="Okamoto M."/>
            <person name="Kumagai M."/>
            <person name="Kanamori H."/>
            <person name="Takamatsu D."/>
        </authorList>
    </citation>
    <scope>NUCLEOTIDE SEQUENCE</scope>
    <source>
        <strain evidence="1">J2TS6</strain>
    </source>
</reference>
<gene>
    <name evidence="1" type="ORF">J2TS6_01040</name>
</gene>
<accession>A0A920C8Q1</accession>
<keyword evidence="2" id="KW-1185">Reference proteome</keyword>
<evidence type="ECO:0000313" key="1">
    <source>
        <dbReference type="EMBL" id="GIO28963.1"/>
    </source>
</evidence>
<evidence type="ECO:0000313" key="2">
    <source>
        <dbReference type="Proteomes" id="UP000679779"/>
    </source>
</evidence>
<comment type="caution">
    <text evidence="1">The sequence shown here is derived from an EMBL/GenBank/DDBJ whole genome shotgun (WGS) entry which is preliminary data.</text>
</comment>
<organism evidence="1 2">
    <name type="scientific">Paenibacillus albilobatus</name>
    <dbReference type="NCBI Taxonomy" id="2716884"/>
    <lineage>
        <taxon>Bacteria</taxon>
        <taxon>Bacillati</taxon>
        <taxon>Bacillota</taxon>
        <taxon>Bacilli</taxon>
        <taxon>Bacillales</taxon>
        <taxon>Paenibacillaceae</taxon>
        <taxon>Paenibacillus</taxon>
    </lineage>
</organism>
<dbReference type="EMBL" id="BORQ01000001">
    <property type="protein sequence ID" value="GIO28963.1"/>
    <property type="molecule type" value="Genomic_DNA"/>
</dbReference>
<dbReference type="Proteomes" id="UP000679779">
    <property type="component" value="Unassembled WGS sequence"/>
</dbReference>
<name>A0A920C8Q1_9BACL</name>
<dbReference type="SUPFAM" id="SSF51430">
    <property type="entry name" value="NAD(P)-linked oxidoreductase"/>
    <property type="match status" value="1"/>
</dbReference>
<sequence>MAEGEIYIFQNEILVSIATKYNKSVAQVILRWKTPREIVATRNWYFLSVMACRITTPFQNAFKKRWVLFLPVKTADQCRQLLHGHLLNYSSPLVMNHDLSNL</sequence>